<dbReference type="EMBL" id="JANBPK010000714">
    <property type="protein sequence ID" value="KAJ2934585.1"/>
    <property type="molecule type" value="Genomic_DNA"/>
</dbReference>
<feature type="compositionally biased region" description="Low complexity" evidence="10">
    <location>
        <begin position="598"/>
        <end position="609"/>
    </location>
</feature>
<dbReference type="InterPro" id="IPR013087">
    <property type="entry name" value="Znf_C2H2_type"/>
</dbReference>
<feature type="region of interest" description="Disordered" evidence="10">
    <location>
        <begin position="547"/>
        <end position="626"/>
    </location>
</feature>
<evidence type="ECO:0000313" key="13">
    <source>
        <dbReference type="Proteomes" id="UP001140091"/>
    </source>
</evidence>
<keyword evidence="3" id="KW-0677">Repeat</keyword>
<dbReference type="PANTHER" id="PTHR47428">
    <property type="entry name" value="REGULATORY PROTEIN MIG1-RELATED"/>
    <property type="match status" value="1"/>
</dbReference>
<dbReference type="Gene3D" id="3.30.160.60">
    <property type="entry name" value="Classic Zinc Finger"/>
    <property type="match status" value="1"/>
</dbReference>
<feature type="compositionally biased region" description="Polar residues" evidence="10">
    <location>
        <begin position="364"/>
        <end position="376"/>
    </location>
</feature>
<evidence type="ECO:0000256" key="3">
    <source>
        <dbReference type="ARBA" id="ARBA00022737"/>
    </source>
</evidence>
<evidence type="ECO:0000256" key="9">
    <source>
        <dbReference type="PROSITE-ProRule" id="PRU00042"/>
    </source>
</evidence>
<evidence type="ECO:0000256" key="7">
    <source>
        <dbReference type="ARBA" id="ARBA00023163"/>
    </source>
</evidence>
<feature type="compositionally biased region" description="Acidic residues" evidence="10">
    <location>
        <begin position="756"/>
        <end position="769"/>
    </location>
</feature>
<organism evidence="12 13">
    <name type="scientific">Candolleomyces eurysporus</name>
    <dbReference type="NCBI Taxonomy" id="2828524"/>
    <lineage>
        <taxon>Eukaryota</taxon>
        <taxon>Fungi</taxon>
        <taxon>Dikarya</taxon>
        <taxon>Basidiomycota</taxon>
        <taxon>Agaricomycotina</taxon>
        <taxon>Agaricomycetes</taxon>
        <taxon>Agaricomycetidae</taxon>
        <taxon>Agaricales</taxon>
        <taxon>Agaricineae</taxon>
        <taxon>Psathyrellaceae</taxon>
        <taxon>Candolleomyces</taxon>
    </lineage>
</organism>
<feature type="region of interest" description="Disordered" evidence="10">
    <location>
        <begin position="645"/>
        <end position="913"/>
    </location>
</feature>
<evidence type="ECO:0000313" key="12">
    <source>
        <dbReference type="EMBL" id="KAJ2934585.1"/>
    </source>
</evidence>
<evidence type="ECO:0000256" key="5">
    <source>
        <dbReference type="ARBA" id="ARBA00022833"/>
    </source>
</evidence>
<dbReference type="AlphaFoldDB" id="A0A9W8JPP0"/>
<keyword evidence="5" id="KW-0862">Zinc</keyword>
<name>A0A9W8JPP0_9AGAR</name>
<feature type="compositionally biased region" description="Acidic residues" evidence="10">
    <location>
        <begin position="804"/>
        <end position="822"/>
    </location>
</feature>
<dbReference type="GO" id="GO:0005634">
    <property type="term" value="C:nucleus"/>
    <property type="evidence" value="ECO:0007669"/>
    <property type="project" value="UniProtKB-SubCell"/>
</dbReference>
<feature type="compositionally biased region" description="Low complexity" evidence="10">
    <location>
        <begin position="435"/>
        <end position="446"/>
    </location>
</feature>
<feature type="compositionally biased region" description="Low complexity" evidence="10">
    <location>
        <begin position="150"/>
        <end position="171"/>
    </location>
</feature>
<dbReference type="PANTHER" id="PTHR47428:SF1">
    <property type="entry name" value="REGULATORY PROTEIN MIG1-RELATED"/>
    <property type="match status" value="1"/>
</dbReference>
<feature type="compositionally biased region" description="Polar residues" evidence="10">
    <location>
        <begin position="695"/>
        <end position="713"/>
    </location>
</feature>
<accession>A0A9W8JPP0</accession>
<evidence type="ECO:0000256" key="2">
    <source>
        <dbReference type="ARBA" id="ARBA00022723"/>
    </source>
</evidence>
<sequence length="962" mass="103490">MPSPSDHPASSSTPTAHDKTHTGEKPFVCTFPLCEKRFSRSDELTRHSRIHSNDHHPPPQKNREQQPRPPAKAAEQHRAPASLDNADAPAQFEPHHQGESVFPVAASYSSGTRVKKKARSRANSDDEGESYARPTAIGSYDGPHSRRTHSSSAGASFSTPSNPASLSNNGIPNPPSSAPASAFTALSSVAMDELYALERQEALRRAYYEQRHAEALRRAEYQTRQLRLSKSATTSPVMKPGLTLGSDLPDSRFYPFSSMTPGVVPRLSTEEERSQPGKRRSSGHWQHNPPASAGSSPSMPSLNGPANGKLIQSRSSGHLVETMMKHHSSNSWGTPHHHPYALPSHHHHPRHQHGINRTILAQDEPNQTPSPMSSDSEPLPPGYPQQQKGVVIPQSPPSSSRRIFGFHSTPASADHSPPHQYSVRTVSGSGDLANPTPAFTPSTSPFLGPLRTLNIHSTNPSRAPSPVLLPPPNLISKPSADEEGAGGLGLHSRNSSTNAFTFGSPTQLHQGGALHRAMLNKTGQSQGLGLGQPHQYHMLSHNQSFLSSGVPSGIPSNVTTPQLSSGSASGLSSTGSSPPGGLGLHHPHPQPSFAAGLSRSAANSRAPSPDRGPYVKPHVSSNPPHHHLAHSVRLAFGMTPIHSSTAWSGKEGKESTSGFSTPSYPPSQQSFNFSSSSTARNGGSGNSTSKNGSTPFTFSHSLSMPPSRSNSPPITLPPIKTLSTSPPSQKRGRGFGFGAGFKMTSASEEKFKDKDADGDEIMDDDETEDGNVTSKARSSRPVARRRVKRGSKVGVRPRAFGYGDIDDDADVERESESDSDDDNNGRIVMKTKRTRPSVKREHDDDDLLLDVDEDDDDDASPRSSTLKFNRMNVSSVRRHSSGAKASPSSIRHFRRVADNDAEDEEEERQERVVPERVERVELPRFRDFEAATLGGSSALGLVRPLPSASMESSKMSIDAIVS</sequence>
<comment type="subcellular location">
    <subcellularLocation>
        <location evidence="1">Nucleus</location>
    </subcellularLocation>
</comment>
<dbReference type="GO" id="GO:0005737">
    <property type="term" value="C:cytoplasm"/>
    <property type="evidence" value="ECO:0007669"/>
    <property type="project" value="TreeGrafter"/>
</dbReference>
<feature type="compositionally biased region" description="Basic residues" evidence="10">
    <location>
        <begin position="335"/>
        <end position="354"/>
    </location>
</feature>
<keyword evidence="4 9" id="KW-0863">Zinc-finger</keyword>
<evidence type="ECO:0000256" key="8">
    <source>
        <dbReference type="ARBA" id="ARBA00023242"/>
    </source>
</evidence>
<dbReference type="OrthoDB" id="654211at2759"/>
<keyword evidence="6" id="KW-0805">Transcription regulation</keyword>
<feature type="compositionally biased region" description="Polar residues" evidence="10">
    <location>
        <begin position="861"/>
        <end position="875"/>
    </location>
</feature>
<feature type="region of interest" description="Disordered" evidence="10">
    <location>
        <begin position="1"/>
        <end position="179"/>
    </location>
</feature>
<evidence type="ECO:0000256" key="6">
    <source>
        <dbReference type="ARBA" id="ARBA00023015"/>
    </source>
</evidence>
<dbReference type="InterPro" id="IPR036236">
    <property type="entry name" value="Znf_C2H2_sf"/>
</dbReference>
<dbReference type="SUPFAM" id="SSF57667">
    <property type="entry name" value="beta-beta-alpha zinc fingers"/>
    <property type="match status" value="1"/>
</dbReference>
<evidence type="ECO:0000256" key="10">
    <source>
        <dbReference type="SAM" id="MobiDB-lite"/>
    </source>
</evidence>
<feature type="compositionally biased region" description="Acidic residues" evidence="10">
    <location>
        <begin position="843"/>
        <end position="858"/>
    </location>
</feature>
<dbReference type="Proteomes" id="UP001140091">
    <property type="component" value="Unassembled WGS sequence"/>
</dbReference>
<keyword evidence="13" id="KW-1185">Reference proteome</keyword>
<feature type="compositionally biased region" description="Low complexity" evidence="10">
    <location>
        <begin position="561"/>
        <end position="577"/>
    </location>
</feature>
<dbReference type="PROSITE" id="PS00028">
    <property type="entry name" value="ZINC_FINGER_C2H2_1"/>
    <property type="match status" value="1"/>
</dbReference>
<keyword evidence="2" id="KW-0479">Metal-binding</keyword>
<dbReference type="GO" id="GO:0000433">
    <property type="term" value="P:carbon catabolite repression of transcription from RNA polymerase II promoter by glucose"/>
    <property type="evidence" value="ECO:0007669"/>
    <property type="project" value="TreeGrafter"/>
</dbReference>
<evidence type="ECO:0000256" key="1">
    <source>
        <dbReference type="ARBA" id="ARBA00004123"/>
    </source>
</evidence>
<feature type="compositionally biased region" description="Polar residues" evidence="10">
    <location>
        <begin position="492"/>
        <end position="509"/>
    </location>
</feature>
<feature type="compositionally biased region" description="Basic residues" evidence="10">
    <location>
        <begin position="782"/>
        <end position="791"/>
    </location>
</feature>
<reference evidence="12" key="1">
    <citation type="submission" date="2022-06" db="EMBL/GenBank/DDBJ databases">
        <title>Genome Sequence of Candolleomyces eurysporus.</title>
        <authorList>
            <person name="Buettner E."/>
        </authorList>
    </citation>
    <scope>NUCLEOTIDE SEQUENCE</scope>
    <source>
        <strain evidence="12">VTCC 930004</strain>
    </source>
</reference>
<dbReference type="PROSITE" id="PS50157">
    <property type="entry name" value="ZINC_FINGER_C2H2_2"/>
    <property type="match status" value="1"/>
</dbReference>
<feature type="domain" description="C2H2-type" evidence="11">
    <location>
        <begin position="27"/>
        <end position="56"/>
    </location>
</feature>
<comment type="caution">
    <text evidence="12">The sequence shown here is derived from an EMBL/GenBank/DDBJ whole genome shotgun (WGS) entry which is preliminary data.</text>
</comment>
<feature type="compositionally biased region" description="Polar residues" evidence="10">
    <location>
        <begin position="547"/>
        <end position="560"/>
    </location>
</feature>
<evidence type="ECO:0000259" key="11">
    <source>
        <dbReference type="PROSITE" id="PS50157"/>
    </source>
</evidence>
<dbReference type="InterPro" id="IPR051007">
    <property type="entry name" value="creA/MIG_C2H2-ZnF"/>
</dbReference>
<evidence type="ECO:0000256" key="4">
    <source>
        <dbReference type="ARBA" id="ARBA00022771"/>
    </source>
</evidence>
<keyword evidence="7" id="KW-0804">Transcription</keyword>
<feature type="compositionally biased region" description="Basic and acidic residues" evidence="10">
    <location>
        <begin position="34"/>
        <end position="66"/>
    </location>
</feature>
<dbReference type="GO" id="GO:0000978">
    <property type="term" value="F:RNA polymerase II cis-regulatory region sequence-specific DNA binding"/>
    <property type="evidence" value="ECO:0007669"/>
    <property type="project" value="TreeGrafter"/>
</dbReference>
<dbReference type="FunFam" id="3.30.160.60:FF:000018">
    <property type="entry name" value="Krueppel-like factor 15"/>
    <property type="match status" value="1"/>
</dbReference>
<feature type="compositionally biased region" description="Low complexity" evidence="10">
    <location>
        <begin position="666"/>
        <end position="677"/>
    </location>
</feature>
<keyword evidence="8" id="KW-0539">Nucleus</keyword>
<proteinExistence type="predicted"/>
<feature type="region of interest" description="Disordered" evidence="10">
    <location>
        <begin position="228"/>
        <end position="509"/>
    </location>
</feature>
<feature type="non-terminal residue" evidence="12">
    <location>
        <position position="962"/>
    </location>
</feature>
<gene>
    <name evidence="12" type="ORF">H1R20_g2493</name>
</gene>
<feature type="compositionally biased region" description="Low complexity" evidence="10">
    <location>
        <begin position="289"/>
        <end position="301"/>
    </location>
</feature>
<protein>
    <recommendedName>
        <fullName evidence="11">C2H2-type domain-containing protein</fullName>
    </recommendedName>
</protein>
<dbReference type="GO" id="GO:0008270">
    <property type="term" value="F:zinc ion binding"/>
    <property type="evidence" value="ECO:0007669"/>
    <property type="project" value="UniProtKB-KW"/>
</dbReference>